<dbReference type="AlphaFoldDB" id="A0AAD6TAY6"/>
<reference evidence="1" key="1">
    <citation type="submission" date="2023-03" db="EMBL/GenBank/DDBJ databases">
        <title>Massive genome expansion in bonnet fungi (Mycena s.s.) driven by repeated elements and novel gene families across ecological guilds.</title>
        <authorList>
            <consortium name="Lawrence Berkeley National Laboratory"/>
            <person name="Harder C.B."/>
            <person name="Miyauchi S."/>
            <person name="Viragh M."/>
            <person name="Kuo A."/>
            <person name="Thoen E."/>
            <person name="Andreopoulos B."/>
            <person name="Lu D."/>
            <person name="Skrede I."/>
            <person name="Drula E."/>
            <person name="Henrissat B."/>
            <person name="Morin E."/>
            <person name="Kohler A."/>
            <person name="Barry K."/>
            <person name="LaButti K."/>
            <person name="Morin E."/>
            <person name="Salamov A."/>
            <person name="Lipzen A."/>
            <person name="Mereny Z."/>
            <person name="Hegedus B."/>
            <person name="Baldrian P."/>
            <person name="Stursova M."/>
            <person name="Weitz H."/>
            <person name="Taylor A."/>
            <person name="Grigoriev I.V."/>
            <person name="Nagy L.G."/>
            <person name="Martin F."/>
            <person name="Kauserud H."/>
        </authorList>
    </citation>
    <scope>NUCLEOTIDE SEQUENCE</scope>
    <source>
        <strain evidence="1">CBHHK200</strain>
    </source>
</reference>
<comment type="caution">
    <text evidence="1">The sequence shown here is derived from an EMBL/GenBank/DDBJ whole genome shotgun (WGS) entry which is preliminary data.</text>
</comment>
<sequence length="75" mass="8263">NSVPAYDATNRDVNFHTDLTNLASFPRWRGEVPVGAFIVLGYTASTYQTNVVKSGPKEEHVSPNLLWVMVCGVPK</sequence>
<feature type="non-terminal residue" evidence="1">
    <location>
        <position position="1"/>
    </location>
</feature>
<accession>A0AAD6TAY6</accession>
<protein>
    <submittedName>
        <fullName evidence="1">Uncharacterized protein</fullName>
    </submittedName>
</protein>
<organism evidence="1 2">
    <name type="scientific">Mycena alexandri</name>
    <dbReference type="NCBI Taxonomy" id="1745969"/>
    <lineage>
        <taxon>Eukaryota</taxon>
        <taxon>Fungi</taxon>
        <taxon>Dikarya</taxon>
        <taxon>Basidiomycota</taxon>
        <taxon>Agaricomycotina</taxon>
        <taxon>Agaricomycetes</taxon>
        <taxon>Agaricomycetidae</taxon>
        <taxon>Agaricales</taxon>
        <taxon>Marasmiineae</taxon>
        <taxon>Mycenaceae</taxon>
        <taxon>Mycena</taxon>
    </lineage>
</organism>
<evidence type="ECO:0000313" key="1">
    <source>
        <dbReference type="EMBL" id="KAJ7040998.1"/>
    </source>
</evidence>
<gene>
    <name evidence="1" type="ORF">C8F04DRAFT_947813</name>
</gene>
<proteinExistence type="predicted"/>
<dbReference type="EMBL" id="JARJCM010000019">
    <property type="protein sequence ID" value="KAJ7040998.1"/>
    <property type="molecule type" value="Genomic_DNA"/>
</dbReference>
<evidence type="ECO:0000313" key="2">
    <source>
        <dbReference type="Proteomes" id="UP001218188"/>
    </source>
</evidence>
<keyword evidence="2" id="KW-1185">Reference proteome</keyword>
<dbReference type="Proteomes" id="UP001218188">
    <property type="component" value="Unassembled WGS sequence"/>
</dbReference>
<name>A0AAD6TAY6_9AGAR</name>